<dbReference type="KEGG" id="mflu:HZU40_10840"/>
<dbReference type="InterPro" id="IPR029045">
    <property type="entry name" value="ClpP/crotonase-like_dom_sf"/>
</dbReference>
<keyword evidence="6" id="KW-0413">Isomerase</keyword>
<dbReference type="InterPro" id="IPR001753">
    <property type="entry name" value="Enoyl-CoA_hydra/iso"/>
</dbReference>
<proteinExistence type="inferred from homology"/>
<comment type="catalytic activity">
    <reaction evidence="5">
        <text>a 4-saturated-(3S)-3-hydroxyacyl-CoA = a (3E)-enoyl-CoA + H2O</text>
        <dbReference type="Rhea" id="RHEA:20724"/>
        <dbReference type="ChEBI" id="CHEBI:15377"/>
        <dbReference type="ChEBI" id="CHEBI:58521"/>
        <dbReference type="ChEBI" id="CHEBI:137480"/>
        <dbReference type="EC" id="4.2.1.17"/>
    </reaction>
</comment>
<dbReference type="Gene3D" id="3.90.226.10">
    <property type="entry name" value="2-enoyl-CoA Hydratase, Chain A, domain 1"/>
    <property type="match status" value="1"/>
</dbReference>
<evidence type="ECO:0000313" key="6">
    <source>
        <dbReference type="EMBL" id="QNJ94696.1"/>
    </source>
</evidence>
<dbReference type="GO" id="GO:0004300">
    <property type="term" value="F:enoyl-CoA hydratase activity"/>
    <property type="evidence" value="ECO:0007669"/>
    <property type="project" value="UniProtKB-EC"/>
</dbReference>
<keyword evidence="3" id="KW-0456">Lyase</keyword>
<accession>A0A7G8PK30</accession>
<dbReference type="RefSeq" id="WP_187098376.1">
    <property type="nucleotide sequence ID" value="NZ_CP059894.1"/>
</dbReference>
<dbReference type="AlphaFoldDB" id="A0A7G8PK30"/>
<dbReference type="InterPro" id="IPR014748">
    <property type="entry name" value="Enoyl-CoA_hydra_C"/>
</dbReference>
<evidence type="ECO:0000256" key="3">
    <source>
        <dbReference type="ARBA" id="ARBA00023239"/>
    </source>
</evidence>
<dbReference type="SUPFAM" id="SSF52096">
    <property type="entry name" value="ClpP/crotonase"/>
    <property type="match status" value="1"/>
</dbReference>
<organism evidence="6 7">
    <name type="scientific">Mycolicibacterium fluoranthenivorans</name>
    <dbReference type="NCBI Taxonomy" id="258505"/>
    <lineage>
        <taxon>Bacteria</taxon>
        <taxon>Bacillati</taxon>
        <taxon>Actinomycetota</taxon>
        <taxon>Actinomycetes</taxon>
        <taxon>Mycobacteriales</taxon>
        <taxon>Mycobacteriaceae</taxon>
        <taxon>Mycolicibacterium</taxon>
    </lineage>
</organism>
<dbReference type="EMBL" id="CP059894">
    <property type="protein sequence ID" value="QNJ94696.1"/>
    <property type="molecule type" value="Genomic_DNA"/>
</dbReference>
<protein>
    <submittedName>
        <fullName evidence="6">Enoyl-CoA hydratase/isomerase family protein</fullName>
    </submittedName>
</protein>
<dbReference type="CDD" id="cd06558">
    <property type="entry name" value="crotonase-like"/>
    <property type="match status" value="1"/>
</dbReference>
<dbReference type="GO" id="GO:0006635">
    <property type="term" value="P:fatty acid beta-oxidation"/>
    <property type="evidence" value="ECO:0007669"/>
    <property type="project" value="TreeGrafter"/>
</dbReference>
<evidence type="ECO:0000256" key="1">
    <source>
        <dbReference type="ARBA" id="ARBA00005254"/>
    </source>
</evidence>
<keyword evidence="2" id="KW-0443">Lipid metabolism</keyword>
<dbReference type="PANTHER" id="PTHR11941">
    <property type="entry name" value="ENOYL-COA HYDRATASE-RELATED"/>
    <property type="match status" value="1"/>
</dbReference>
<evidence type="ECO:0000256" key="5">
    <source>
        <dbReference type="ARBA" id="ARBA00023717"/>
    </source>
</evidence>
<dbReference type="GO" id="GO:0016853">
    <property type="term" value="F:isomerase activity"/>
    <property type="evidence" value="ECO:0007669"/>
    <property type="project" value="UniProtKB-KW"/>
</dbReference>
<name>A0A7G8PK30_9MYCO</name>
<dbReference type="Proteomes" id="UP000515498">
    <property type="component" value="Chromosome"/>
</dbReference>
<sequence length="278" mass="29739">MAFTTITYEVSHRIAAITLNRPEARNAFTLTMADELNAALLAADGDDSVRVVILRAAGKHFCVGMDMSDGDPTVGDSDDPYWDEPATRVARPLTNLNKPVIAAIQGAAVGVGLSMTLPADFRLASDDARFGFVFARRGLFPEGGSLWFLPHLVGLAKAKDWMISGRVFDAREALAAGLITGVHPPEELWPAADALAQDICANIAPVSAAVIRRGLVAMAARGNPETAFSIDKQTISYGFGTEDMAEGVASFLEKRAAEFTGVARAVVARFPWLVFSRE</sequence>
<dbReference type="Pfam" id="PF00378">
    <property type="entry name" value="ECH_1"/>
    <property type="match status" value="1"/>
</dbReference>
<evidence type="ECO:0000256" key="4">
    <source>
        <dbReference type="ARBA" id="ARBA00023709"/>
    </source>
</evidence>
<comment type="similarity">
    <text evidence="1">Belongs to the enoyl-CoA hydratase/isomerase family.</text>
</comment>
<evidence type="ECO:0000256" key="2">
    <source>
        <dbReference type="ARBA" id="ARBA00023098"/>
    </source>
</evidence>
<gene>
    <name evidence="6" type="ORF">HZU40_10840</name>
</gene>
<dbReference type="PANTHER" id="PTHR11941:SF54">
    <property type="entry name" value="ENOYL-COA HYDRATASE, MITOCHONDRIAL"/>
    <property type="match status" value="1"/>
</dbReference>
<evidence type="ECO:0000313" key="7">
    <source>
        <dbReference type="Proteomes" id="UP000515498"/>
    </source>
</evidence>
<comment type="catalytic activity">
    <reaction evidence="4">
        <text>a (3S)-3-hydroxyacyl-CoA = a (2E)-enoyl-CoA + H2O</text>
        <dbReference type="Rhea" id="RHEA:16105"/>
        <dbReference type="ChEBI" id="CHEBI:15377"/>
        <dbReference type="ChEBI" id="CHEBI:57318"/>
        <dbReference type="ChEBI" id="CHEBI:58856"/>
        <dbReference type="EC" id="4.2.1.17"/>
    </reaction>
</comment>
<dbReference type="Gene3D" id="1.10.12.10">
    <property type="entry name" value="Lyase 2-enoyl-coa Hydratase, Chain A, domain 2"/>
    <property type="match status" value="1"/>
</dbReference>
<reference evidence="6 7" key="1">
    <citation type="submission" date="2020-07" db="EMBL/GenBank/DDBJ databases">
        <title>Draft genome sequence of four isobutane-metabolizing strains capable of cometabolically degrading diverse ether contaminants.</title>
        <authorList>
            <person name="Chen W."/>
            <person name="Faulkner N."/>
            <person name="Smith C."/>
            <person name="Hyman M."/>
        </authorList>
    </citation>
    <scope>NUCLEOTIDE SEQUENCE [LARGE SCALE GENOMIC DNA]</scope>
    <source>
        <strain evidence="6 7">2A</strain>
    </source>
</reference>